<keyword evidence="2" id="KW-0808">Transferase</keyword>
<sequence>MSAGAPREVVRTYLEMRDPAAHRDEAWTAIDVRLARLDPCPPDTYRALYGMVGARWAWRDRDAWSDARLAEYLARPDVAVWAVVDAGGAPGGYFELARHDDGSVEIAYFGLAERLFGRRLGAQLLSAAVREAWAMGAARVWLHTCTLDSPAALPNYLARGFTPFRTETYAATAPAAASLAP</sequence>
<dbReference type="KEGG" id="gba:J421_4431"/>
<reference evidence="2 3" key="1">
    <citation type="journal article" date="2014" name="Genome Announc.">
        <title>Genome Sequence and Methylome of Soil Bacterium Gemmatirosa kalamazoonensis KBS708T, a Member of the Rarely Cultivated Gemmatimonadetes Phylum.</title>
        <authorList>
            <person name="Debruyn J.M."/>
            <person name="Radosevich M."/>
            <person name="Wommack K.E."/>
            <person name="Polson S.W."/>
            <person name="Hauser L.J."/>
            <person name="Fawaz M.N."/>
            <person name="Korlach J."/>
            <person name="Tsai Y.C."/>
        </authorList>
    </citation>
    <scope>NUCLEOTIDE SEQUENCE [LARGE SCALE GENOMIC DNA]</scope>
    <source>
        <strain evidence="2 3">KBS708</strain>
    </source>
</reference>
<protein>
    <submittedName>
        <fullName evidence="2">GCN5-related N-acetyltransferase</fullName>
    </submittedName>
</protein>
<name>W0RQW8_9BACT</name>
<dbReference type="InterPro" id="IPR000182">
    <property type="entry name" value="GNAT_dom"/>
</dbReference>
<organism evidence="2 3">
    <name type="scientific">Gemmatirosa kalamazoonensis</name>
    <dbReference type="NCBI Taxonomy" id="861299"/>
    <lineage>
        <taxon>Bacteria</taxon>
        <taxon>Pseudomonadati</taxon>
        <taxon>Gemmatimonadota</taxon>
        <taxon>Gemmatimonadia</taxon>
        <taxon>Gemmatimonadales</taxon>
        <taxon>Gemmatimonadaceae</taxon>
        <taxon>Gemmatirosa</taxon>
    </lineage>
</organism>
<dbReference type="HOGENOM" id="CLU_098254_0_0_0"/>
<dbReference type="InterPro" id="IPR016181">
    <property type="entry name" value="Acyl_CoA_acyltransferase"/>
</dbReference>
<dbReference type="CDD" id="cd04301">
    <property type="entry name" value="NAT_SF"/>
    <property type="match status" value="1"/>
</dbReference>
<dbReference type="STRING" id="861299.J421_4431"/>
<dbReference type="PROSITE" id="PS51186">
    <property type="entry name" value="GNAT"/>
    <property type="match status" value="1"/>
</dbReference>
<evidence type="ECO:0000313" key="3">
    <source>
        <dbReference type="Proteomes" id="UP000019151"/>
    </source>
</evidence>
<dbReference type="eggNOG" id="COG0456">
    <property type="taxonomic scope" value="Bacteria"/>
</dbReference>
<dbReference type="RefSeq" id="WP_025413401.1">
    <property type="nucleotide sequence ID" value="NZ_CP007128.1"/>
</dbReference>
<keyword evidence="3" id="KW-1185">Reference proteome</keyword>
<dbReference type="EMBL" id="CP007128">
    <property type="protein sequence ID" value="AHG91968.1"/>
    <property type="molecule type" value="Genomic_DNA"/>
</dbReference>
<dbReference type="GO" id="GO:0016747">
    <property type="term" value="F:acyltransferase activity, transferring groups other than amino-acyl groups"/>
    <property type="evidence" value="ECO:0007669"/>
    <property type="project" value="InterPro"/>
</dbReference>
<accession>W0RQW8</accession>
<dbReference type="OrthoDB" id="275336at2"/>
<dbReference type="Gene3D" id="3.40.630.30">
    <property type="match status" value="1"/>
</dbReference>
<dbReference type="Proteomes" id="UP000019151">
    <property type="component" value="Chromosome"/>
</dbReference>
<dbReference type="InParanoid" id="W0RQW8"/>
<gene>
    <name evidence="2" type="ORF">J421_4431</name>
</gene>
<dbReference type="SUPFAM" id="SSF55729">
    <property type="entry name" value="Acyl-CoA N-acyltransferases (Nat)"/>
    <property type="match status" value="1"/>
</dbReference>
<dbReference type="Pfam" id="PF00583">
    <property type="entry name" value="Acetyltransf_1"/>
    <property type="match status" value="1"/>
</dbReference>
<evidence type="ECO:0000259" key="1">
    <source>
        <dbReference type="PROSITE" id="PS51186"/>
    </source>
</evidence>
<feature type="domain" description="N-acetyltransferase" evidence="1">
    <location>
        <begin position="35"/>
        <end position="181"/>
    </location>
</feature>
<proteinExistence type="predicted"/>
<dbReference type="AlphaFoldDB" id="W0RQW8"/>
<evidence type="ECO:0000313" key="2">
    <source>
        <dbReference type="EMBL" id="AHG91968.1"/>
    </source>
</evidence>